<feature type="transmembrane region" description="Helical" evidence="1">
    <location>
        <begin position="37"/>
        <end position="54"/>
    </location>
</feature>
<accession>A0A0R1PJT7</accession>
<evidence type="ECO:0000313" key="2">
    <source>
        <dbReference type="EMBL" id="KRL29411.1"/>
    </source>
</evidence>
<keyword evidence="3" id="KW-1185">Reference proteome</keyword>
<dbReference type="Proteomes" id="UP000051908">
    <property type="component" value="Unassembled WGS sequence"/>
</dbReference>
<keyword evidence="1" id="KW-1133">Transmembrane helix</keyword>
<dbReference type="Pfam" id="PF11457">
    <property type="entry name" value="DUF3021"/>
    <property type="match status" value="1"/>
</dbReference>
<reference evidence="2 3" key="1">
    <citation type="journal article" date="2015" name="Genome Announc.">
        <title>Expanding the biotechnology potential of lactobacilli through comparative genomics of 213 strains and associated genera.</title>
        <authorList>
            <person name="Sun Z."/>
            <person name="Harris H.M."/>
            <person name="McCann A."/>
            <person name="Guo C."/>
            <person name="Argimon S."/>
            <person name="Zhang W."/>
            <person name="Yang X."/>
            <person name="Jeffery I.B."/>
            <person name="Cooney J.C."/>
            <person name="Kagawa T.F."/>
            <person name="Liu W."/>
            <person name="Song Y."/>
            <person name="Salvetti E."/>
            <person name="Wrobel A."/>
            <person name="Rasinkangas P."/>
            <person name="Parkhill J."/>
            <person name="Rea M.C."/>
            <person name="O'Sullivan O."/>
            <person name="Ritari J."/>
            <person name="Douillard F.P."/>
            <person name="Paul Ross R."/>
            <person name="Yang R."/>
            <person name="Briner A.E."/>
            <person name="Felis G.E."/>
            <person name="de Vos W.M."/>
            <person name="Barrangou R."/>
            <person name="Klaenhammer T.R."/>
            <person name="Caufield P.W."/>
            <person name="Cui Y."/>
            <person name="Zhang H."/>
            <person name="O'Toole P.W."/>
        </authorList>
    </citation>
    <scope>NUCLEOTIDE SEQUENCE [LARGE SCALE GENOMIC DNA]</scope>
    <source>
        <strain evidence="2 3">DSM 13238</strain>
    </source>
</reference>
<feature type="transmembrane region" description="Helical" evidence="1">
    <location>
        <begin position="61"/>
        <end position="81"/>
    </location>
</feature>
<evidence type="ECO:0000313" key="3">
    <source>
        <dbReference type="Proteomes" id="UP000051908"/>
    </source>
</evidence>
<gene>
    <name evidence="2" type="ORF">FD33_GL000906</name>
</gene>
<dbReference type="EMBL" id="AZES01000121">
    <property type="protein sequence ID" value="KRL29411.1"/>
    <property type="molecule type" value="Genomic_DNA"/>
</dbReference>
<dbReference type="GeneID" id="96668749"/>
<feature type="transmembrane region" description="Helical" evidence="1">
    <location>
        <begin position="5"/>
        <end position="25"/>
    </location>
</feature>
<dbReference type="PATRIC" id="fig|1122151.5.peg.937"/>
<sequence>MIRKLFRYGLIGILIGSLTYLAILIMQGTTTVTPQNIFSIWLMSLFIGWLSMIFEYDLNILLEIVIHFVVTLALVIAMTSYNGWFGILSKHSWNNLFMFVIIYIFIWLGIYLNQMIDAKKLTKLVKMRNKKS</sequence>
<feature type="transmembrane region" description="Helical" evidence="1">
    <location>
        <begin position="93"/>
        <end position="113"/>
    </location>
</feature>
<keyword evidence="1" id="KW-0812">Transmembrane</keyword>
<protein>
    <recommendedName>
        <fullName evidence="4">DUF3021 domain-containing protein</fullName>
    </recommendedName>
</protein>
<proteinExistence type="predicted"/>
<dbReference type="RefSeq" id="WP_025086282.1">
    <property type="nucleotide sequence ID" value="NZ_AZES01000121.1"/>
</dbReference>
<dbReference type="OrthoDB" id="2317785at2"/>
<dbReference type="AlphaFoldDB" id="A0A0R1PJT7"/>
<keyword evidence="1" id="KW-0472">Membrane</keyword>
<name>A0A0R1PJT7_9LACO</name>
<comment type="caution">
    <text evidence="2">The sequence shown here is derived from an EMBL/GenBank/DDBJ whole genome shotgun (WGS) entry which is preliminary data.</text>
</comment>
<evidence type="ECO:0000256" key="1">
    <source>
        <dbReference type="SAM" id="Phobius"/>
    </source>
</evidence>
<evidence type="ECO:0008006" key="4">
    <source>
        <dbReference type="Google" id="ProtNLM"/>
    </source>
</evidence>
<dbReference type="InterPro" id="IPR021560">
    <property type="entry name" value="DUF3021"/>
</dbReference>
<organism evidence="2 3">
    <name type="scientific">Companilactobacillus paralimentarius DSM 13238 = JCM 10415</name>
    <dbReference type="NCBI Taxonomy" id="1122151"/>
    <lineage>
        <taxon>Bacteria</taxon>
        <taxon>Bacillati</taxon>
        <taxon>Bacillota</taxon>
        <taxon>Bacilli</taxon>
        <taxon>Lactobacillales</taxon>
        <taxon>Lactobacillaceae</taxon>
        <taxon>Companilactobacillus</taxon>
    </lineage>
</organism>